<accession>A0A058ZVD5</accession>
<feature type="transmembrane region" description="Helical" evidence="1">
    <location>
        <begin position="440"/>
        <end position="467"/>
    </location>
</feature>
<dbReference type="InterPro" id="IPR004158">
    <property type="entry name" value="DUF247_pln"/>
</dbReference>
<protein>
    <submittedName>
        <fullName evidence="3">Uncharacterized protein</fullName>
    </submittedName>
</protein>
<keyword evidence="1" id="KW-0812">Transmembrane</keyword>
<evidence type="ECO:0000313" key="2">
    <source>
        <dbReference type="EMBL" id="KAK2632842.1"/>
    </source>
</evidence>
<dbReference type="eggNOG" id="ENOG502QUEM">
    <property type="taxonomic scope" value="Eukaryota"/>
</dbReference>
<name>A0A058ZVD5_EUCGR</name>
<dbReference type="Proteomes" id="UP000030711">
    <property type="component" value="Unassembled WGS sequence"/>
</dbReference>
<keyword evidence="1" id="KW-1133">Transmembrane helix</keyword>
<dbReference type="PANTHER" id="PTHR31170">
    <property type="entry name" value="BNAC04G53230D PROTEIN"/>
    <property type="match status" value="1"/>
</dbReference>
<dbReference type="EMBL" id="KK198849">
    <property type="protein sequence ID" value="KCW45331.1"/>
    <property type="molecule type" value="Genomic_DNA"/>
</dbReference>
<proteinExistence type="predicted"/>
<dbReference type="InParanoid" id="A0A058ZVD5"/>
<keyword evidence="4" id="KW-1185">Reference proteome</keyword>
<dbReference type="OMA" id="FTPPPPW"/>
<gene>
    <name evidence="3" type="ORF">EUGRSUZ_L01005</name>
</gene>
<evidence type="ECO:0000313" key="3">
    <source>
        <dbReference type="EMBL" id="KCW45331.1"/>
    </source>
</evidence>
<evidence type="ECO:0000313" key="4">
    <source>
        <dbReference type="Proteomes" id="UP000030711"/>
    </source>
</evidence>
<reference evidence="2" key="4">
    <citation type="submission" date="2023-07" db="EMBL/GenBank/DDBJ databases">
        <authorList>
            <person name="Myburg A.A."/>
            <person name="Grattapaglia D."/>
            <person name="Tuskan G.A."/>
            <person name="Hellsten U."/>
            <person name="Hayes R.D."/>
            <person name="Grimwood J."/>
            <person name="Jenkins J."/>
            <person name="Lindquist E."/>
            <person name="Tice H."/>
            <person name="Bauer D."/>
            <person name="Goodstein D.M."/>
            <person name="Dubchak I."/>
            <person name="Poliakov A."/>
            <person name="Mizrachi E."/>
            <person name="Kullan A.R."/>
            <person name="Hussey S.G."/>
            <person name="Pinard D."/>
            <person name="Van D.M."/>
            <person name="Singh P."/>
            <person name="Van J.I."/>
            <person name="Silva-Junior O.B."/>
            <person name="Togawa R.C."/>
            <person name="Pappas M.R."/>
            <person name="Faria D.A."/>
            <person name="Sansaloni C.P."/>
            <person name="Petroli C.D."/>
            <person name="Yang X."/>
            <person name="Ranjan P."/>
            <person name="Tschaplinski T.J."/>
            <person name="Ye C.Y."/>
            <person name="Li T."/>
            <person name="Sterck L."/>
            <person name="Vanneste K."/>
            <person name="Murat F."/>
            <person name="Soler M."/>
            <person name="Clemente H.S."/>
            <person name="Saidi N."/>
            <person name="Cassan-Wang H."/>
            <person name="Dunand C."/>
            <person name="Hefer C.A."/>
            <person name="Bornberg-Bauer E."/>
            <person name="Kersting A.R."/>
            <person name="Vining K."/>
            <person name="Amarasinghe V."/>
            <person name="Ranik M."/>
            <person name="Naithani S."/>
            <person name="Elser J."/>
            <person name="Boyd A.E."/>
            <person name="Liston A."/>
            <person name="Spatafora J.W."/>
            <person name="Dharmwardhana P."/>
            <person name="Raja R."/>
            <person name="Sullivan C."/>
            <person name="Romanel E."/>
            <person name="Alves-Ferreira M."/>
            <person name="Kulheim C."/>
            <person name="Foley W."/>
            <person name="Carocha V."/>
            <person name="Paiva J."/>
            <person name="Kudrna D."/>
            <person name="Brommonschenkel S.H."/>
            <person name="Pasquali G."/>
            <person name="Byrne M."/>
            <person name="Rigault P."/>
            <person name="Tibbits J."/>
            <person name="Spokevicius A."/>
            <person name="Jones R.C."/>
            <person name="Steane D.A."/>
            <person name="Vaillancourt R.E."/>
            <person name="Potts B.M."/>
            <person name="Joubert F."/>
            <person name="Barry K."/>
            <person name="Pappas G.J."/>
            <person name="Strauss S.H."/>
            <person name="Jaiswal P."/>
            <person name="Grima-Pettenati J."/>
            <person name="Salse J."/>
            <person name="Van D.P."/>
            <person name="Rokhsar D.S."/>
            <person name="Schmutz J."/>
        </authorList>
    </citation>
    <scope>NUCLEOTIDE SEQUENCE</scope>
    <source>
        <tissue evidence="2">Leaf extractions</tissue>
    </source>
</reference>
<reference evidence="3" key="1">
    <citation type="submission" date="2013-07" db="EMBL/GenBank/DDBJ databases">
        <title>The genome of Eucalyptus grandis.</title>
        <authorList>
            <person name="Schmutz J."/>
            <person name="Hayes R."/>
            <person name="Myburg A."/>
            <person name="Tuskan G."/>
            <person name="Grattapaglia D."/>
            <person name="Rokhsar D.S."/>
        </authorList>
    </citation>
    <scope>NUCLEOTIDE SEQUENCE</scope>
    <source>
        <tissue evidence="3">Leaf extractions</tissue>
    </source>
</reference>
<dbReference type="STRING" id="71139.A0A058ZVD5"/>
<reference evidence="2" key="2">
    <citation type="journal article" date="2014" name="Nature">
        <title>The genome of Eucalyptus grandis.</title>
        <authorList>
            <person name="Myburg A.A."/>
            <person name="Grattapaglia D."/>
            <person name="Tuskan G.A."/>
            <person name="Hellsten U."/>
            <person name="Hayes R.D."/>
            <person name="Grimwood J."/>
            <person name="Jenkins J."/>
            <person name="Lindquist E."/>
            <person name="Tice H."/>
            <person name="Bauer D."/>
            <person name="Goodstein D.M."/>
            <person name="Dubchak I."/>
            <person name="Poliakov A."/>
            <person name="Mizrachi E."/>
            <person name="Kullan A.R."/>
            <person name="Hussey S.G."/>
            <person name="Pinard D."/>
            <person name="van der Merwe K."/>
            <person name="Singh P."/>
            <person name="van Jaarsveld I."/>
            <person name="Silva-Junior O.B."/>
            <person name="Togawa R.C."/>
            <person name="Pappas M.R."/>
            <person name="Faria D.A."/>
            <person name="Sansaloni C.P."/>
            <person name="Petroli C.D."/>
            <person name="Yang X."/>
            <person name="Ranjan P."/>
            <person name="Tschaplinski T.J."/>
            <person name="Ye C.Y."/>
            <person name="Li T."/>
            <person name="Sterck L."/>
            <person name="Vanneste K."/>
            <person name="Murat F."/>
            <person name="Soler M."/>
            <person name="Clemente H.S."/>
            <person name="Saidi N."/>
            <person name="Cassan-Wang H."/>
            <person name="Dunand C."/>
            <person name="Hefer C.A."/>
            <person name="Bornberg-Bauer E."/>
            <person name="Kersting A.R."/>
            <person name="Vining K."/>
            <person name="Amarasinghe V."/>
            <person name="Ranik M."/>
            <person name="Naithani S."/>
            <person name="Elser J."/>
            <person name="Boyd A.E."/>
            <person name="Liston A."/>
            <person name="Spatafora J.W."/>
            <person name="Dharmwardhana P."/>
            <person name="Raja R."/>
            <person name="Sullivan C."/>
            <person name="Romanel E."/>
            <person name="Alves-Ferreira M."/>
            <person name="Kulheim C."/>
            <person name="Foley W."/>
            <person name="Carocha V."/>
            <person name="Paiva J."/>
            <person name="Kudrna D."/>
            <person name="Brommonschenkel S.H."/>
            <person name="Pasquali G."/>
            <person name="Byrne M."/>
            <person name="Rigault P."/>
            <person name="Tibbits J."/>
            <person name="Spokevicius A."/>
            <person name="Jones R.C."/>
            <person name="Steane D.A."/>
            <person name="Vaillancourt R.E."/>
            <person name="Potts B.M."/>
            <person name="Joubert F."/>
            <person name="Barry K."/>
            <person name="Pappas G.J."/>
            <person name="Strauss S.H."/>
            <person name="Jaiswal P."/>
            <person name="Grima-Pettenati J."/>
            <person name="Salse J."/>
            <person name="Van de Peer Y."/>
            <person name="Rokhsar D.S."/>
            <person name="Schmutz J."/>
        </authorList>
    </citation>
    <scope>NUCLEOTIDE SEQUENCE</scope>
    <source>
        <tissue evidence="2">Leaf extractions</tissue>
    </source>
</reference>
<evidence type="ECO:0000256" key="1">
    <source>
        <dbReference type="SAM" id="Phobius"/>
    </source>
</evidence>
<dbReference type="AlphaFoldDB" id="A0A058ZVD5"/>
<dbReference type="EMBL" id="MU848334">
    <property type="protein sequence ID" value="KAK2632842.1"/>
    <property type="molecule type" value="Genomic_DNA"/>
</dbReference>
<dbReference type="Gramene" id="KCW45331">
    <property type="protein sequence ID" value="KCW45331"/>
    <property type="gene ID" value="EUGRSUZ_L01005"/>
</dbReference>
<reference evidence="2" key="3">
    <citation type="submission" date="2023-04" db="EMBL/GenBank/DDBJ databases">
        <title>WGS assembly of Eucalyptus grandis.</title>
        <authorList>
            <person name="Myburg A."/>
            <person name="Grattapaglia D."/>
            <person name="Tuskan G."/>
            <person name="Hellsten U."/>
            <person name="Hayes R."/>
            <person name="Grimwood J."/>
            <person name="Jenkins J."/>
            <person name="Lindquist E."/>
            <person name="Tice H."/>
            <person name="Bauer D."/>
            <person name="Goodstein D."/>
            <person name="Dubchak I."/>
            <person name="Poliakov A."/>
            <person name="Mizrachi E."/>
            <person name="Kullan A."/>
            <person name="Hussey S."/>
            <person name="Pinard D."/>
            <person name="Van D."/>
            <person name="Singh P."/>
            <person name="Van J."/>
            <person name="Silva-Junior O."/>
            <person name="Togawa R."/>
            <person name="Pappas M."/>
            <person name="Faria D."/>
            <person name="Sansaloni C."/>
            <person name="Petroli C."/>
            <person name="Yang X."/>
            <person name="Ranjan P."/>
            <person name="Tschaplinski T."/>
            <person name="Ye C."/>
            <person name="Li T."/>
            <person name="Sterck L."/>
            <person name="Vanneste K."/>
            <person name="Murat F."/>
            <person name="Soler M."/>
            <person name="Clemente H."/>
            <person name="Saidi N."/>
            <person name="Cassan-Wang H."/>
            <person name="Dunand C."/>
            <person name="Hefer C."/>
            <person name="Bornberg-Bauer E."/>
            <person name="Kersting A."/>
            <person name="Vining K."/>
            <person name="Amarasinghe V."/>
            <person name="Ranik M."/>
            <person name="Naithani S."/>
            <person name="Elser J."/>
            <person name="Boyd A."/>
            <person name="Liston A."/>
            <person name="Spatafora J."/>
            <person name="Dharmwardhana P."/>
            <person name="Raja R."/>
            <person name="Sullivan C."/>
            <person name="Romanel E."/>
            <person name="Alves-Ferreira M."/>
            <person name="Kulheim C."/>
            <person name="Foley W."/>
            <person name="Carocha V."/>
            <person name="Paiva J."/>
            <person name="Kudrna D."/>
            <person name="Brommonschenkel S."/>
            <person name="Pasquali G."/>
            <person name="Byrne M."/>
            <person name="Rigault P."/>
            <person name="Tibbits J."/>
            <person name="Spokevicius A."/>
            <person name="Jones R."/>
            <person name="Steane D."/>
            <person name="Vaillancourt R."/>
            <person name="Potts B."/>
            <person name="Joubert F."/>
            <person name="Barry K."/>
            <person name="Pappas G."/>
            <person name="Strauss S."/>
            <person name="Jaiswal P."/>
            <person name="Grima-Pettenati J."/>
            <person name="Salse J."/>
            <person name="Van D."/>
            <person name="Rokhsar D."/>
            <person name="Schmutz J."/>
        </authorList>
    </citation>
    <scope>NUCLEOTIDE SEQUENCE</scope>
    <source>
        <tissue evidence="2">Leaf extractions</tissue>
    </source>
</reference>
<organism evidence="3">
    <name type="scientific">Eucalyptus grandis</name>
    <name type="common">Flooded gum</name>
    <dbReference type="NCBI Taxonomy" id="71139"/>
    <lineage>
        <taxon>Eukaryota</taxon>
        <taxon>Viridiplantae</taxon>
        <taxon>Streptophyta</taxon>
        <taxon>Embryophyta</taxon>
        <taxon>Tracheophyta</taxon>
        <taxon>Spermatophyta</taxon>
        <taxon>Magnoliopsida</taxon>
        <taxon>eudicotyledons</taxon>
        <taxon>Gunneridae</taxon>
        <taxon>Pentapetalae</taxon>
        <taxon>rosids</taxon>
        <taxon>malvids</taxon>
        <taxon>Myrtales</taxon>
        <taxon>Myrtaceae</taxon>
        <taxon>Myrtoideae</taxon>
        <taxon>Eucalypteae</taxon>
        <taxon>Eucalyptus</taxon>
    </lineage>
</organism>
<dbReference type="PANTHER" id="PTHR31170:SF25">
    <property type="entry name" value="BNAA09G04570D PROTEIN"/>
    <property type="match status" value="1"/>
</dbReference>
<dbReference type="Pfam" id="PF03140">
    <property type="entry name" value="DUF247"/>
    <property type="match status" value="1"/>
</dbReference>
<keyword evidence="1" id="KW-0472">Membrane</keyword>
<sequence>MSDHAAIEIVELNDAAVGTDAAGTTEEEQFETVEAPPHAPPHAPAVGSPDDTVTRCLAQVKRLLQEAPGGSPAETSPHTIFRIPQPLRGIYPEAEEPEIVSIGPYHREQPQVLVFERLKPHFLKRFLHRTKSDLKGLAEFVAGEESSARSCYSEHVEMTSSDFVQMMLLDGCFVLELLLRFFESDATDEEDPIFARPQIIPILIRDLLKLENQIPYFLLHSLFKRAVPSNLIEERGSLAILALKLFNQAYPRPMALFKSWENLEGEHLLDLFYKSLSPARPKSTKESRSLAQSVPCVTELRPSRIYFESEKANSLLDISFRERILQIPEIAINDFMTTVLINCVSLDQCRENRSKYMTDYVSFMHCLINQPKDVSLLRSDGIIALYSRDDQYVADLFSKLGKSISFNVYDCFLSKQFEELESYYRSNWAKMMRTYFSCPWSVISLFPAILIVVLSIIQTFMAILAYLSPR</sequence>